<proteinExistence type="predicted"/>
<name>A0A3M7QAI2_BRAPC</name>
<dbReference type="EMBL" id="REGN01006806">
    <property type="protein sequence ID" value="RNA08239.1"/>
    <property type="molecule type" value="Genomic_DNA"/>
</dbReference>
<sequence length="69" mass="7972">MSRTSLVTLPPKKTFYINNHDQNISLSLNTEARLNWSDTKSQNRKKNGLSQKKNSFSFLFLVKNGISKR</sequence>
<keyword evidence="2" id="KW-1185">Reference proteome</keyword>
<dbReference type="Proteomes" id="UP000276133">
    <property type="component" value="Unassembled WGS sequence"/>
</dbReference>
<accession>A0A3M7QAI2</accession>
<reference evidence="1 2" key="1">
    <citation type="journal article" date="2018" name="Sci. Rep.">
        <title>Genomic signatures of local adaptation to the degree of environmental predictability in rotifers.</title>
        <authorList>
            <person name="Franch-Gras L."/>
            <person name="Hahn C."/>
            <person name="Garcia-Roger E.M."/>
            <person name="Carmona M.J."/>
            <person name="Serra M."/>
            <person name="Gomez A."/>
        </authorList>
    </citation>
    <scope>NUCLEOTIDE SEQUENCE [LARGE SCALE GENOMIC DNA]</scope>
    <source>
        <strain evidence="1">HYR1</strain>
    </source>
</reference>
<protein>
    <submittedName>
        <fullName evidence="1">Uncharacterized protein</fullName>
    </submittedName>
</protein>
<dbReference type="AlphaFoldDB" id="A0A3M7QAI2"/>
<gene>
    <name evidence="1" type="ORF">BpHYR1_015404</name>
</gene>
<comment type="caution">
    <text evidence="1">The sequence shown here is derived from an EMBL/GenBank/DDBJ whole genome shotgun (WGS) entry which is preliminary data.</text>
</comment>
<organism evidence="1 2">
    <name type="scientific">Brachionus plicatilis</name>
    <name type="common">Marine rotifer</name>
    <name type="synonym">Brachionus muelleri</name>
    <dbReference type="NCBI Taxonomy" id="10195"/>
    <lineage>
        <taxon>Eukaryota</taxon>
        <taxon>Metazoa</taxon>
        <taxon>Spiralia</taxon>
        <taxon>Gnathifera</taxon>
        <taxon>Rotifera</taxon>
        <taxon>Eurotatoria</taxon>
        <taxon>Monogononta</taxon>
        <taxon>Pseudotrocha</taxon>
        <taxon>Ploima</taxon>
        <taxon>Brachionidae</taxon>
        <taxon>Brachionus</taxon>
    </lineage>
</organism>
<evidence type="ECO:0000313" key="1">
    <source>
        <dbReference type="EMBL" id="RNA08239.1"/>
    </source>
</evidence>
<evidence type="ECO:0000313" key="2">
    <source>
        <dbReference type="Proteomes" id="UP000276133"/>
    </source>
</evidence>